<sequence length="253" mass="26963">MGRLRLLALVVLPTLLVGAVIAGVLVVDALDRREQVAEADAAAERYTQQHEAFREALAGSVDSADFEDVDRVRSAVAAAREDVPTLPAVGEHGAESSEGYRFARRVHQLTETNLVDLESALDRAEEAQAFAADAERALDVDPRSFLTTTTVPSGAPVRASVIPPMQSALARFEAVEVPEGGDDAADEVSGALRFVIGEAETLARELDAGRGYQFEFGLRYGEARGAVQQYVTAVVAEVREAFDLVVGEPAGQV</sequence>
<keyword evidence="1" id="KW-0175">Coiled coil</keyword>
<evidence type="ECO:0000313" key="3">
    <source>
        <dbReference type="Proteomes" id="UP001501480"/>
    </source>
</evidence>
<organism evidence="2 3">
    <name type="scientific">Aeromicrobium halocynthiae</name>
    <dbReference type="NCBI Taxonomy" id="560557"/>
    <lineage>
        <taxon>Bacteria</taxon>
        <taxon>Bacillati</taxon>
        <taxon>Actinomycetota</taxon>
        <taxon>Actinomycetes</taxon>
        <taxon>Propionibacteriales</taxon>
        <taxon>Nocardioidaceae</taxon>
        <taxon>Aeromicrobium</taxon>
    </lineage>
</organism>
<dbReference type="EMBL" id="BAAAPY010000006">
    <property type="protein sequence ID" value="GAA2078957.1"/>
    <property type="molecule type" value="Genomic_DNA"/>
</dbReference>
<dbReference type="RefSeq" id="WP_344327333.1">
    <property type="nucleotide sequence ID" value="NZ_BAAAPY010000006.1"/>
</dbReference>
<dbReference type="Proteomes" id="UP001501480">
    <property type="component" value="Unassembled WGS sequence"/>
</dbReference>
<reference evidence="2 3" key="1">
    <citation type="journal article" date="2019" name="Int. J. Syst. Evol. Microbiol.">
        <title>The Global Catalogue of Microorganisms (GCM) 10K type strain sequencing project: providing services to taxonomists for standard genome sequencing and annotation.</title>
        <authorList>
            <consortium name="The Broad Institute Genomics Platform"/>
            <consortium name="The Broad Institute Genome Sequencing Center for Infectious Disease"/>
            <person name="Wu L."/>
            <person name="Ma J."/>
        </authorList>
    </citation>
    <scope>NUCLEOTIDE SEQUENCE [LARGE SCALE GENOMIC DNA]</scope>
    <source>
        <strain evidence="2 3">JCM 15749</strain>
    </source>
</reference>
<gene>
    <name evidence="2" type="ORF">GCM10009821_18650</name>
</gene>
<evidence type="ECO:0000313" key="2">
    <source>
        <dbReference type="EMBL" id="GAA2078957.1"/>
    </source>
</evidence>
<accession>A0ABN2W0Q3</accession>
<feature type="coiled-coil region" evidence="1">
    <location>
        <begin position="107"/>
        <end position="137"/>
    </location>
</feature>
<keyword evidence="3" id="KW-1185">Reference proteome</keyword>
<evidence type="ECO:0000256" key="1">
    <source>
        <dbReference type="SAM" id="Coils"/>
    </source>
</evidence>
<protein>
    <submittedName>
        <fullName evidence="2">Uncharacterized protein</fullName>
    </submittedName>
</protein>
<proteinExistence type="predicted"/>
<comment type="caution">
    <text evidence="2">The sequence shown here is derived from an EMBL/GenBank/DDBJ whole genome shotgun (WGS) entry which is preliminary data.</text>
</comment>
<name>A0ABN2W0Q3_9ACTN</name>